<evidence type="ECO:0000256" key="9">
    <source>
        <dbReference type="ARBA" id="ARBA00022989"/>
    </source>
</evidence>
<evidence type="ECO:0000256" key="12">
    <source>
        <dbReference type="ARBA" id="ARBA00023211"/>
    </source>
</evidence>
<evidence type="ECO:0000256" key="4">
    <source>
        <dbReference type="ARBA" id="ARBA00008661"/>
    </source>
</evidence>
<reference evidence="15 16" key="1">
    <citation type="journal article" date="2019" name="Plant Biotechnol. J.">
        <title>The red bayberry genome and genetic basis of sex determination.</title>
        <authorList>
            <person name="Jia H.M."/>
            <person name="Jia H.J."/>
            <person name="Cai Q.L."/>
            <person name="Wang Y."/>
            <person name="Zhao H.B."/>
            <person name="Yang W.F."/>
            <person name="Wang G.Y."/>
            <person name="Li Y.H."/>
            <person name="Zhan D.L."/>
            <person name="Shen Y.T."/>
            <person name="Niu Q.F."/>
            <person name="Chang L."/>
            <person name="Qiu J."/>
            <person name="Zhao L."/>
            <person name="Xie H.B."/>
            <person name="Fu W.Y."/>
            <person name="Jin J."/>
            <person name="Li X.W."/>
            <person name="Jiao Y."/>
            <person name="Zhou C.C."/>
            <person name="Tu T."/>
            <person name="Chai C.Y."/>
            <person name="Gao J.L."/>
            <person name="Fan L.J."/>
            <person name="van de Weg E."/>
            <person name="Wang J.Y."/>
            <person name="Gao Z.S."/>
        </authorList>
    </citation>
    <scope>NUCLEOTIDE SEQUENCE [LARGE SCALE GENOMIC DNA]</scope>
    <source>
        <tissue evidence="15">Leaves</tissue>
    </source>
</reference>
<evidence type="ECO:0000313" key="16">
    <source>
        <dbReference type="Proteomes" id="UP000516437"/>
    </source>
</evidence>
<dbReference type="GO" id="GO:0008378">
    <property type="term" value="F:galactosyltransferase activity"/>
    <property type="evidence" value="ECO:0007669"/>
    <property type="project" value="TreeGrafter"/>
</dbReference>
<evidence type="ECO:0000256" key="1">
    <source>
        <dbReference type="ARBA" id="ARBA00001936"/>
    </source>
</evidence>
<keyword evidence="10" id="KW-0333">Golgi apparatus</keyword>
<evidence type="ECO:0000256" key="13">
    <source>
        <dbReference type="SAM" id="Phobius"/>
    </source>
</evidence>
<evidence type="ECO:0000256" key="5">
    <source>
        <dbReference type="ARBA" id="ARBA00022676"/>
    </source>
</evidence>
<comment type="similarity">
    <text evidence="4">Belongs to the glycosyltransferase 31 family.</text>
</comment>
<name>A0A6A1VQI7_9ROSI</name>
<evidence type="ECO:0000256" key="2">
    <source>
        <dbReference type="ARBA" id="ARBA00004323"/>
    </source>
</evidence>
<organism evidence="15 16">
    <name type="scientific">Morella rubra</name>
    <name type="common">Chinese bayberry</name>
    <dbReference type="NCBI Taxonomy" id="262757"/>
    <lineage>
        <taxon>Eukaryota</taxon>
        <taxon>Viridiplantae</taxon>
        <taxon>Streptophyta</taxon>
        <taxon>Embryophyta</taxon>
        <taxon>Tracheophyta</taxon>
        <taxon>Spermatophyta</taxon>
        <taxon>Magnoliopsida</taxon>
        <taxon>eudicotyledons</taxon>
        <taxon>Gunneridae</taxon>
        <taxon>Pentapetalae</taxon>
        <taxon>rosids</taxon>
        <taxon>fabids</taxon>
        <taxon>Fagales</taxon>
        <taxon>Myricaceae</taxon>
        <taxon>Morella</taxon>
    </lineage>
</organism>
<proteinExistence type="inferred from homology"/>
<comment type="cofactor">
    <cofactor evidence="1">
        <name>Mn(2+)</name>
        <dbReference type="ChEBI" id="CHEBI:29035"/>
    </cofactor>
</comment>
<keyword evidence="12" id="KW-0464">Manganese</keyword>
<dbReference type="InterPro" id="IPR002659">
    <property type="entry name" value="Glyco_trans_31"/>
</dbReference>
<evidence type="ECO:0000256" key="3">
    <source>
        <dbReference type="ARBA" id="ARBA00004922"/>
    </source>
</evidence>
<evidence type="ECO:0000259" key="14">
    <source>
        <dbReference type="Pfam" id="PF13334"/>
    </source>
</evidence>
<keyword evidence="7 13" id="KW-0812">Transmembrane</keyword>
<dbReference type="UniPathway" id="UPA00378"/>
<dbReference type="Pfam" id="PF13334">
    <property type="entry name" value="DUF4094"/>
    <property type="match status" value="1"/>
</dbReference>
<accession>A0A6A1VQI7</accession>
<evidence type="ECO:0000256" key="7">
    <source>
        <dbReference type="ARBA" id="ARBA00022692"/>
    </source>
</evidence>
<evidence type="ECO:0000256" key="10">
    <source>
        <dbReference type="ARBA" id="ARBA00023034"/>
    </source>
</evidence>
<keyword evidence="8" id="KW-0735">Signal-anchor</keyword>
<keyword evidence="5 15" id="KW-0328">Glycosyltransferase</keyword>
<evidence type="ECO:0000256" key="6">
    <source>
        <dbReference type="ARBA" id="ARBA00022679"/>
    </source>
</evidence>
<dbReference type="Gene3D" id="3.90.550.50">
    <property type="match status" value="1"/>
</dbReference>
<sequence length="541" mass="60464">MSLKTRGVEAASKSVVSRKWSLLLCIGCFCAGMFFSDRMWTVPEVKGISRTTGVDDEKLNLVSEGCHSTHRDAKGESKNILGEVSKTHNAIQALDKTISNLEMELAAARAAQESIISGSPLSEELKLSESNGKRKYLMVIGINTAFSSRKRRDSVRATWMPQGDKRKKLEEEKGIVIRFVIGHSATSGGILDRAIEAEDKRHGDLMRLDHVEGYLELSAKTKIFFATAVALWDADFYVKVDDDVHVNIATLGATLARHRSKPRVYIGCMKSGPVLAQKGVRYHEPEYWKFGEEGNKYFRHATGQLYAISKDLATYISINHATSGGILDRAIEAEDKRHGDLMRLDHVEGYLELSAKTKIFFATAVALWDADFYVKVDDDVHVNIATLGATLARHRSKPRVYIGCMKSGPVLAQKGVRYHEPEYWKFGEEGNKYFRHATGQLYAISKDLATYISINQHVLHKYANEDVSLGSWFLGLDAEHIDDRRLCCGTPPDCEWKAQAGNICVASFDWSCSGICKSAERIKEVHRRCGEGENALWTAEF</sequence>
<dbReference type="InterPro" id="IPR025298">
    <property type="entry name" value="DUF4094"/>
</dbReference>
<dbReference type="Proteomes" id="UP000516437">
    <property type="component" value="Chromosome 4"/>
</dbReference>
<dbReference type="PANTHER" id="PTHR11214">
    <property type="entry name" value="BETA-1,3-N-ACETYLGLUCOSAMINYLTRANSFERASE"/>
    <property type="match status" value="1"/>
</dbReference>
<dbReference type="OrthoDB" id="1158011at2759"/>
<protein>
    <submittedName>
        <fullName evidence="15">Putative beta-1,3-galactosyltransferase 2</fullName>
    </submittedName>
</protein>
<keyword evidence="16" id="KW-1185">Reference proteome</keyword>
<dbReference type="EMBL" id="RXIC02000022">
    <property type="protein sequence ID" value="KAB1215189.1"/>
    <property type="molecule type" value="Genomic_DNA"/>
</dbReference>
<dbReference type="Pfam" id="PF01762">
    <property type="entry name" value="Galactosyl_T"/>
    <property type="match status" value="2"/>
</dbReference>
<comment type="pathway">
    <text evidence="3">Protein modification; protein glycosylation.</text>
</comment>
<dbReference type="GO" id="GO:0000139">
    <property type="term" value="C:Golgi membrane"/>
    <property type="evidence" value="ECO:0007669"/>
    <property type="project" value="UniProtKB-SubCell"/>
</dbReference>
<evidence type="ECO:0000256" key="8">
    <source>
        <dbReference type="ARBA" id="ARBA00022968"/>
    </source>
</evidence>
<comment type="caution">
    <text evidence="15">The sequence shown here is derived from an EMBL/GenBank/DDBJ whole genome shotgun (WGS) entry which is preliminary data.</text>
</comment>
<evidence type="ECO:0000256" key="11">
    <source>
        <dbReference type="ARBA" id="ARBA00023136"/>
    </source>
</evidence>
<dbReference type="AlphaFoldDB" id="A0A6A1VQI7"/>
<keyword evidence="6 15" id="KW-0808">Transferase</keyword>
<gene>
    <name evidence="15" type="ORF">CJ030_MR4G025843</name>
</gene>
<comment type="subcellular location">
    <subcellularLocation>
        <location evidence="2">Golgi apparatus membrane</location>
        <topology evidence="2">Single-pass type II membrane protein</topology>
    </subcellularLocation>
</comment>
<dbReference type="PANTHER" id="PTHR11214:SF390">
    <property type="entry name" value="HEXOSYLTRANSFERASE"/>
    <property type="match status" value="1"/>
</dbReference>
<evidence type="ECO:0000313" key="15">
    <source>
        <dbReference type="EMBL" id="KAB1215189.1"/>
    </source>
</evidence>
<feature type="domain" description="DUF4094" evidence="14">
    <location>
        <begin position="17"/>
        <end position="111"/>
    </location>
</feature>
<keyword evidence="11 13" id="KW-0472">Membrane</keyword>
<feature type="transmembrane region" description="Helical" evidence="13">
    <location>
        <begin position="20"/>
        <end position="40"/>
    </location>
</feature>
<keyword evidence="9 13" id="KW-1133">Transmembrane helix</keyword>